<dbReference type="EMBL" id="UINC01184672">
    <property type="protein sequence ID" value="SVD95992.1"/>
    <property type="molecule type" value="Genomic_DNA"/>
</dbReference>
<reference evidence="1" key="1">
    <citation type="submission" date="2018-05" db="EMBL/GenBank/DDBJ databases">
        <authorList>
            <person name="Lanie J.A."/>
            <person name="Ng W.-L."/>
            <person name="Kazmierczak K.M."/>
            <person name="Andrzejewski T.M."/>
            <person name="Davidsen T.M."/>
            <person name="Wayne K.J."/>
            <person name="Tettelin H."/>
            <person name="Glass J.I."/>
            <person name="Rusch D."/>
            <person name="Podicherti R."/>
            <person name="Tsui H.-C.T."/>
            <person name="Winkler M.E."/>
        </authorList>
    </citation>
    <scope>NUCLEOTIDE SEQUENCE</scope>
</reference>
<gene>
    <name evidence="1" type="ORF">METZ01_LOCUS448846</name>
</gene>
<dbReference type="AlphaFoldDB" id="A0A382ZKH6"/>
<feature type="non-terminal residue" evidence="1">
    <location>
        <position position="83"/>
    </location>
</feature>
<accession>A0A382ZKH6</accession>
<evidence type="ECO:0000313" key="1">
    <source>
        <dbReference type="EMBL" id="SVD95992.1"/>
    </source>
</evidence>
<sequence>MSKVITTQVQRSGGVAFTLPMTDGTVGHTLQTDGVGNLSVTTVPTTGIADSAVTNAKMADDAVGVAELSATGTPSTLTFLRGD</sequence>
<proteinExistence type="predicted"/>
<protein>
    <submittedName>
        <fullName evidence="1">Uncharacterized protein</fullName>
    </submittedName>
</protein>
<name>A0A382ZKH6_9ZZZZ</name>
<organism evidence="1">
    <name type="scientific">marine metagenome</name>
    <dbReference type="NCBI Taxonomy" id="408172"/>
    <lineage>
        <taxon>unclassified sequences</taxon>
        <taxon>metagenomes</taxon>
        <taxon>ecological metagenomes</taxon>
    </lineage>
</organism>